<comment type="cofactor">
    <cofactor evidence="3">
        <name>Mg(2+)</name>
        <dbReference type="ChEBI" id="CHEBI:18420"/>
    </cofactor>
</comment>
<dbReference type="Proteomes" id="UP001412067">
    <property type="component" value="Unassembled WGS sequence"/>
</dbReference>
<proteinExistence type="inferred from homology"/>
<feature type="chain" id="PRO_5045130407" description="Protein phosphatase" evidence="4">
    <location>
        <begin position="25"/>
        <end position="466"/>
    </location>
</feature>
<dbReference type="InterPro" id="IPR036457">
    <property type="entry name" value="PPM-type-like_dom_sf"/>
</dbReference>
<accession>A0ABR2MS41</accession>
<evidence type="ECO:0000256" key="1">
    <source>
        <dbReference type="ARBA" id="ARBA00047761"/>
    </source>
</evidence>
<keyword evidence="3" id="KW-0460">Magnesium</keyword>
<evidence type="ECO:0000259" key="5">
    <source>
        <dbReference type="PROSITE" id="PS51746"/>
    </source>
</evidence>
<dbReference type="EC" id="3.1.3.16" evidence="3"/>
<evidence type="ECO:0000256" key="3">
    <source>
        <dbReference type="RuleBase" id="RU366020"/>
    </source>
</evidence>
<keyword evidence="3" id="KW-0378">Hydrolase</keyword>
<keyword evidence="3" id="KW-0904">Protein phosphatase</keyword>
<feature type="domain" description="PPM-type phosphatase" evidence="5">
    <location>
        <begin position="307"/>
        <end position="466"/>
    </location>
</feature>
<protein>
    <recommendedName>
        <fullName evidence="3">Protein phosphatase</fullName>
        <ecNumber evidence="3">3.1.3.16</ecNumber>
    </recommendedName>
</protein>
<evidence type="ECO:0000256" key="2">
    <source>
        <dbReference type="ARBA" id="ARBA00048336"/>
    </source>
</evidence>
<evidence type="ECO:0000313" key="7">
    <source>
        <dbReference type="Proteomes" id="UP001412067"/>
    </source>
</evidence>
<feature type="signal peptide" evidence="4">
    <location>
        <begin position="1"/>
        <end position="24"/>
    </location>
</feature>
<reference evidence="6 7" key="1">
    <citation type="journal article" date="2022" name="Nat. Plants">
        <title>Genomes of leafy and leafless Platanthera orchids illuminate the evolution of mycoheterotrophy.</title>
        <authorList>
            <person name="Li M.H."/>
            <person name="Liu K.W."/>
            <person name="Li Z."/>
            <person name="Lu H.C."/>
            <person name="Ye Q.L."/>
            <person name="Zhang D."/>
            <person name="Wang J.Y."/>
            <person name="Li Y.F."/>
            <person name="Zhong Z.M."/>
            <person name="Liu X."/>
            <person name="Yu X."/>
            <person name="Liu D.K."/>
            <person name="Tu X.D."/>
            <person name="Liu B."/>
            <person name="Hao Y."/>
            <person name="Liao X.Y."/>
            <person name="Jiang Y.T."/>
            <person name="Sun W.H."/>
            <person name="Chen J."/>
            <person name="Chen Y.Q."/>
            <person name="Ai Y."/>
            <person name="Zhai J.W."/>
            <person name="Wu S.S."/>
            <person name="Zhou Z."/>
            <person name="Hsiao Y.Y."/>
            <person name="Wu W.L."/>
            <person name="Chen Y.Y."/>
            <person name="Lin Y.F."/>
            <person name="Hsu J.L."/>
            <person name="Li C.Y."/>
            <person name="Wang Z.W."/>
            <person name="Zhao X."/>
            <person name="Zhong W.Y."/>
            <person name="Ma X.K."/>
            <person name="Ma L."/>
            <person name="Huang J."/>
            <person name="Chen G.Z."/>
            <person name="Huang M.Z."/>
            <person name="Huang L."/>
            <person name="Peng D.H."/>
            <person name="Luo Y.B."/>
            <person name="Zou S.Q."/>
            <person name="Chen S.P."/>
            <person name="Lan S."/>
            <person name="Tsai W.C."/>
            <person name="Van de Peer Y."/>
            <person name="Liu Z.J."/>
        </authorList>
    </citation>
    <scope>NUCLEOTIDE SEQUENCE [LARGE SCALE GENOMIC DNA]</scope>
    <source>
        <strain evidence="6">Lor288</strain>
    </source>
</reference>
<dbReference type="PROSITE" id="PS51746">
    <property type="entry name" value="PPM_2"/>
    <property type="match status" value="1"/>
</dbReference>
<dbReference type="SUPFAM" id="SSF81606">
    <property type="entry name" value="PP2C-like"/>
    <property type="match status" value="1"/>
</dbReference>
<dbReference type="EMBL" id="JBBWWR010000005">
    <property type="protein sequence ID" value="KAK8966975.1"/>
    <property type="molecule type" value="Genomic_DNA"/>
</dbReference>
<dbReference type="Gene3D" id="3.60.40.10">
    <property type="entry name" value="PPM-type phosphatase domain"/>
    <property type="match status" value="1"/>
</dbReference>
<keyword evidence="3" id="KW-0479">Metal-binding</keyword>
<evidence type="ECO:0000313" key="6">
    <source>
        <dbReference type="EMBL" id="KAK8966975.1"/>
    </source>
</evidence>
<keyword evidence="3" id="KW-0464">Manganese</keyword>
<comment type="caution">
    <text evidence="6">The sequence shown here is derived from an EMBL/GenBank/DDBJ whole genome shotgun (WGS) entry which is preliminary data.</text>
</comment>
<dbReference type="PANTHER" id="PTHR12320:SF1">
    <property type="entry name" value="PROTEIN PHOSPHATASE PTC7 HOMOLOG"/>
    <property type="match status" value="1"/>
</dbReference>
<keyword evidence="4" id="KW-0732">Signal</keyword>
<keyword evidence="7" id="KW-1185">Reference proteome</keyword>
<name>A0ABR2MS41_9ASPA</name>
<comment type="catalytic activity">
    <reaction evidence="1 3">
        <text>O-phospho-L-seryl-[protein] + H2O = L-seryl-[protein] + phosphate</text>
        <dbReference type="Rhea" id="RHEA:20629"/>
        <dbReference type="Rhea" id="RHEA-COMP:9863"/>
        <dbReference type="Rhea" id="RHEA-COMP:11604"/>
        <dbReference type="ChEBI" id="CHEBI:15377"/>
        <dbReference type="ChEBI" id="CHEBI:29999"/>
        <dbReference type="ChEBI" id="CHEBI:43474"/>
        <dbReference type="ChEBI" id="CHEBI:83421"/>
        <dbReference type="EC" id="3.1.3.16"/>
    </reaction>
</comment>
<comment type="cofactor">
    <cofactor evidence="3">
        <name>Mn(2+)</name>
        <dbReference type="ChEBI" id="CHEBI:29035"/>
    </cofactor>
</comment>
<gene>
    <name evidence="6" type="primary">BIPP2C1</name>
    <name evidence="6" type="ORF">KSP40_PGU019177</name>
</gene>
<comment type="similarity">
    <text evidence="3">Belongs to the PP2C family.</text>
</comment>
<evidence type="ECO:0000256" key="4">
    <source>
        <dbReference type="SAM" id="SignalP"/>
    </source>
</evidence>
<organism evidence="6 7">
    <name type="scientific">Platanthera guangdongensis</name>
    <dbReference type="NCBI Taxonomy" id="2320717"/>
    <lineage>
        <taxon>Eukaryota</taxon>
        <taxon>Viridiplantae</taxon>
        <taxon>Streptophyta</taxon>
        <taxon>Embryophyta</taxon>
        <taxon>Tracheophyta</taxon>
        <taxon>Spermatophyta</taxon>
        <taxon>Magnoliopsida</taxon>
        <taxon>Liliopsida</taxon>
        <taxon>Asparagales</taxon>
        <taxon>Orchidaceae</taxon>
        <taxon>Orchidoideae</taxon>
        <taxon>Orchideae</taxon>
        <taxon>Orchidinae</taxon>
        <taxon>Platanthera</taxon>
    </lineage>
</organism>
<sequence>MDRPSLRLFSSCVLLAGLTLMASAEYSDGSFLFRFEDDEETTRSLSVDCMESRDSANREVSEESGKCSYLERRSPAGICTSAKKEQTNVGTNVFVPGKKMTEGAYMEPREAVPEGAISLLLNASMESDGSICEQKLIAVECCVTSQSEKLHDGEREIDVVSLQSDEVLQDVEWEQNEDEFLPVSDIVIEERSNHDILITSGSFGEISSALEDSISHDKEEEEQAIMVASSETLNTEESMQIDEKSTSEETKQFDGILISEETKQIDGIYIYEEIQNIDEIPELAELDQPSLIKSRNVATSAPQLTISSGAALLPHPSKELTGGEDAFFVACNKWFGVADGVGQWSLEGINAGLYARELMENCEKIISECARNSEYTPSQVLIQSASKAHSPGSSTILVCFFDGQVLHAANIGDSGFIVIRGARVIKRSSPMVYGFNFPLQIESGDDPSKNIEVNIQFSWPYLVLRF</sequence>
<comment type="catalytic activity">
    <reaction evidence="2 3">
        <text>O-phospho-L-threonyl-[protein] + H2O = L-threonyl-[protein] + phosphate</text>
        <dbReference type="Rhea" id="RHEA:47004"/>
        <dbReference type="Rhea" id="RHEA-COMP:11060"/>
        <dbReference type="Rhea" id="RHEA-COMP:11605"/>
        <dbReference type="ChEBI" id="CHEBI:15377"/>
        <dbReference type="ChEBI" id="CHEBI:30013"/>
        <dbReference type="ChEBI" id="CHEBI:43474"/>
        <dbReference type="ChEBI" id="CHEBI:61977"/>
        <dbReference type="EC" id="3.1.3.16"/>
    </reaction>
</comment>
<dbReference type="InterPro" id="IPR039123">
    <property type="entry name" value="PPTC7"/>
</dbReference>
<dbReference type="InterPro" id="IPR001932">
    <property type="entry name" value="PPM-type_phosphatase-like_dom"/>
</dbReference>
<dbReference type="PANTHER" id="PTHR12320">
    <property type="entry name" value="PROTEIN PHOSPHATASE 2C"/>
    <property type="match status" value="1"/>
</dbReference>